<reference evidence="3" key="1">
    <citation type="journal article" date="2020" name="bioRxiv">
        <title>Comparative genomics of Chlamydomonas.</title>
        <authorList>
            <person name="Craig R.J."/>
            <person name="Hasan A.R."/>
            <person name="Ness R.W."/>
            <person name="Keightley P.D."/>
        </authorList>
    </citation>
    <scope>NUCLEOTIDE SEQUENCE</scope>
    <source>
        <strain evidence="3">CCAP 11/173</strain>
    </source>
</reference>
<keyword evidence="4" id="KW-1185">Reference proteome</keyword>
<dbReference type="GO" id="GO:0001181">
    <property type="term" value="F:RNA polymerase I general transcription initiation factor activity"/>
    <property type="evidence" value="ECO:0007669"/>
    <property type="project" value="InterPro"/>
</dbReference>
<dbReference type="AlphaFoldDB" id="A0A835SJ39"/>
<dbReference type="Pfam" id="PF05327">
    <property type="entry name" value="RRN3"/>
    <property type="match status" value="1"/>
</dbReference>
<gene>
    <name evidence="3" type="ORF">HYH02_014945</name>
</gene>
<evidence type="ECO:0000313" key="4">
    <source>
        <dbReference type="Proteomes" id="UP000613740"/>
    </source>
</evidence>
<comment type="similarity">
    <text evidence="1">Belongs to the RRN3 family.</text>
</comment>
<dbReference type="GO" id="GO:0005634">
    <property type="term" value="C:nucleus"/>
    <property type="evidence" value="ECO:0007669"/>
    <property type="project" value="TreeGrafter"/>
</dbReference>
<dbReference type="OrthoDB" id="26970at2759"/>
<proteinExistence type="inferred from homology"/>
<dbReference type="Proteomes" id="UP000613740">
    <property type="component" value="Unassembled WGS sequence"/>
</dbReference>
<feature type="compositionally biased region" description="Basic residues" evidence="2">
    <location>
        <begin position="707"/>
        <end position="723"/>
    </location>
</feature>
<name>A0A835SJ39_9CHLO</name>
<evidence type="ECO:0008006" key="5">
    <source>
        <dbReference type="Google" id="ProtNLM"/>
    </source>
</evidence>
<feature type="region of interest" description="Disordered" evidence="2">
    <location>
        <begin position="285"/>
        <end position="326"/>
    </location>
</feature>
<accession>A0A835SJ39</accession>
<evidence type="ECO:0000256" key="2">
    <source>
        <dbReference type="SAM" id="MobiDB-lite"/>
    </source>
</evidence>
<dbReference type="GO" id="GO:0001042">
    <property type="term" value="F:RNA polymerase I core binding"/>
    <property type="evidence" value="ECO:0007669"/>
    <property type="project" value="TreeGrafter"/>
</dbReference>
<feature type="compositionally biased region" description="Low complexity" evidence="2">
    <location>
        <begin position="299"/>
        <end position="320"/>
    </location>
</feature>
<evidence type="ECO:0000256" key="1">
    <source>
        <dbReference type="ARBA" id="ARBA00010098"/>
    </source>
</evidence>
<protein>
    <recommendedName>
        <fullName evidence="5">RNA polymerase I-specific transcription initiation factor RRN3</fullName>
    </recommendedName>
</protein>
<sequence>MARPAGNPELNNFVSDALLKKGSSYDELKGLLAECRKRAELDPTDDEAVLQLSTLIASVTANVSAIREGKHQALVSDILGIRVWSAAPMVLTAVLDFTRNLVVANAAFSHTCFQLLVYSFTPPPAPPNPNDPSQDPHGPWRPAEQAVAVHSSLLSVLGRVLGLVPTASTNILPLIVSQMPHKVRDRNTQCLYLSALFRIAEDRSGAPIREALLTAVVEHLLSLDVEIKWEDIVDVPTGEEEEEDAEEEAVAEDIFELEGMLASELDISAGPEELAQRSAVLAMRRHGPTPDSRGGWEGALPGSQGQAQQQQKQQQQLSQPSTRPAVDEMANKLDSMMELAFEHLEKRIAAGELRQVWDTLLSAFERSILNTHRSKFTQFLVFYACLSNPSHCSPAFLRLLVSRLRDTRQPPITRAACSAYLASFLARAAFLPESLVVKTLQDLAAFCQDYCSNQAGAGAGPGPVSRGASTCGLPDTSPFAGLAHEETASLTQRHQVFYATAQAVLYVLCYHMQPLVGTLHAGGKTSSADGTAPAHASGEQRQLAETVVALVRGPVWQVLNHRLQPLGVCLPSVAAEFVHQATSLGIVDCRPLLSQVEPATRSQRPLEMFFPFDPYLLRRSSRFLQLKTSYVRWRHGHPQAAAGAGAEVSDDEEDGVHADSEDGNEGDEQPSSTSEEDDEEDDSDGEDESLAGQSLPSDAVLHDPTHRLHGGRRHPPKHHHGNGHAHPAARGMHGSHGAGRGRGSMVLGTSYMSYASASETASHGDGGMSPYGMSPYEGGNLLVENPMGTSPGTCPMSLGTPLAAHYMNSVPMRIARR</sequence>
<dbReference type="PANTHER" id="PTHR12790:SF0">
    <property type="entry name" value="RNA POLYMERASE I-SPECIFIC TRANSCRIPTION INITIATION FACTOR RRN3-RELATED"/>
    <property type="match status" value="1"/>
</dbReference>
<feature type="region of interest" description="Disordered" evidence="2">
    <location>
        <begin position="639"/>
        <end position="743"/>
    </location>
</feature>
<dbReference type="InterPro" id="IPR007991">
    <property type="entry name" value="RNA_pol_I_trans_ini_fac_RRN3"/>
</dbReference>
<dbReference type="EMBL" id="JAEHOD010000112">
    <property type="protein sequence ID" value="KAG2425882.1"/>
    <property type="molecule type" value="Genomic_DNA"/>
</dbReference>
<dbReference type="PANTHER" id="PTHR12790">
    <property type="entry name" value="TRANSCRIPTION INITIATION FACTOR IA RRN3"/>
    <property type="match status" value="1"/>
</dbReference>
<organism evidence="3 4">
    <name type="scientific">Chlamydomonas schloesseri</name>
    <dbReference type="NCBI Taxonomy" id="2026947"/>
    <lineage>
        <taxon>Eukaryota</taxon>
        <taxon>Viridiplantae</taxon>
        <taxon>Chlorophyta</taxon>
        <taxon>core chlorophytes</taxon>
        <taxon>Chlorophyceae</taxon>
        <taxon>CS clade</taxon>
        <taxon>Chlamydomonadales</taxon>
        <taxon>Chlamydomonadaceae</taxon>
        <taxon>Chlamydomonas</taxon>
    </lineage>
</organism>
<comment type="caution">
    <text evidence="3">The sequence shown here is derived from an EMBL/GenBank/DDBJ whole genome shotgun (WGS) entry which is preliminary data.</text>
</comment>
<feature type="compositionally biased region" description="Acidic residues" evidence="2">
    <location>
        <begin position="661"/>
        <end position="689"/>
    </location>
</feature>
<evidence type="ECO:0000313" key="3">
    <source>
        <dbReference type="EMBL" id="KAG2425882.1"/>
    </source>
</evidence>
<dbReference type="GO" id="GO:0006361">
    <property type="term" value="P:transcription initiation at RNA polymerase I promoter"/>
    <property type="evidence" value="ECO:0007669"/>
    <property type="project" value="InterPro"/>
</dbReference>